<evidence type="ECO:0000256" key="1">
    <source>
        <dbReference type="ARBA" id="ARBA00003421"/>
    </source>
</evidence>
<dbReference type="GO" id="GO:0044423">
    <property type="term" value="C:virion component"/>
    <property type="evidence" value="ECO:0007669"/>
    <property type="project" value="UniProtKB-KW"/>
</dbReference>
<evidence type="ECO:0000313" key="9">
    <source>
        <dbReference type="EMBL" id="AKH48779.1"/>
    </source>
</evidence>
<keyword evidence="3" id="KW-1171">Viral genome ejection through host cell envelope</keyword>
<protein>
    <submittedName>
        <fullName evidence="9">Putative head-to-tail joining protein</fullName>
    </submittedName>
</protein>
<sequence>MTSGLHLTLYNMQETAQGLYHSLENQRWSFLDRGRTSSELTIPYIMPPDGHSHATKYYTPYQGVGARGVNNLASKLLLALLPPNAPFFRLVIDRYELDKAKQELGPEGGEQLRSDLEKALADVERSVSQEVEVEAFRVGVFEALKNLLVTGNTLLYLPDDGGMRVFRLDRYCVKRDPMGNVTHIAIKETVAPMMLPESVREEVYRQEKENSCDLYTSVVREGNEFVVQQDVKGIVIEESKGRYPIEKTPFLPLRYTRIDGEDYGRGFVEEYIGDLKSLESLTKAIVEGSAAAAKVLFMVNPNGTTRAKTLSESPNGAIVQGSDGDVSVLQLNKFNDFRTAQGVMNGISDRLSQAFLLNSGVVRDAERVTAEEIRMLSQELEAALGGLYSLLSQEFQMPVVTRLMARMGKEGRLPKLPKDIVKPTIVTGVEALGRGNDLQKLDLFLAGANQIVGPQAVAQYVNVSDYFKRRATALGIETEGLIKSEEEIQQAMQQAQQQEMMMKLGGPAVAPAINAAQEQYMASQQQPQEE</sequence>
<accession>A0A0F7L874</accession>
<name>A0A0F7L874_9VIRU</name>
<keyword evidence="4" id="KW-1162">Viral penetration into host cytoplasm</keyword>
<evidence type="ECO:0000256" key="8">
    <source>
        <dbReference type="ARBA" id="ARBA00023296"/>
    </source>
</evidence>
<keyword evidence="3" id="KW-1244">Viral short tail ejection system</keyword>
<dbReference type="EMBL" id="KR029609">
    <property type="protein sequence ID" value="AKH48779.1"/>
    <property type="molecule type" value="Genomic_DNA"/>
</dbReference>
<reference evidence="9" key="2">
    <citation type="submission" date="2015-03" db="EMBL/GenBank/DDBJ databases">
        <authorList>
            <person name="Chow C.-E.T."/>
            <person name="Winget D.M."/>
            <person name="White R.A.III."/>
            <person name="Hallam S.J."/>
            <person name="Suttle C.A."/>
        </authorList>
    </citation>
    <scope>NUCLEOTIDE SEQUENCE</scope>
    <source>
        <strain evidence="9">Oxic3_3</strain>
    </source>
</reference>
<comment type="function">
    <text evidence="1">Forms the portal vertex of the capsid. This portal plays critical roles in head assembly, genome packaging, neck/tail attachment, and genome ejection. The portal protein multimerizes as a single ring-shaped homododecamer arranged around a central channel.</text>
</comment>
<organism evidence="9">
    <name type="scientific">uncultured marine virus</name>
    <dbReference type="NCBI Taxonomy" id="186617"/>
    <lineage>
        <taxon>Viruses</taxon>
        <taxon>environmental samples</taxon>
    </lineage>
</organism>
<reference evidence="9" key="1">
    <citation type="journal article" date="2015" name="Front. Microbiol.">
        <title>Combining genomic sequencing methods to explore viral diversity and reveal potential virus-host interactions.</title>
        <authorList>
            <person name="Chow C.E."/>
            <person name="Winget D.M."/>
            <person name="White R.A.III."/>
            <person name="Hallam S.J."/>
            <person name="Suttle C.A."/>
        </authorList>
    </citation>
    <scope>NUCLEOTIDE SEQUENCE</scope>
    <source>
        <strain evidence="9">Oxic3_3</strain>
    </source>
</reference>
<evidence type="ECO:0000256" key="5">
    <source>
        <dbReference type="ARBA" id="ARBA00022612"/>
    </source>
</evidence>
<comment type="subcellular location">
    <subcellularLocation>
        <location evidence="2">Virion</location>
    </subcellularLocation>
</comment>
<keyword evidence="6" id="KW-0946">Virion</keyword>
<evidence type="ECO:0000256" key="2">
    <source>
        <dbReference type="ARBA" id="ARBA00004328"/>
    </source>
</evidence>
<evidence type="ECO:0000256" key="6">
    <source>
        <dbReference type="ARBA" id="ARBA00022844"/>
    </source>
</evidence>
<keyword evidence="8" id="KW-1160">Virus entry into host cell</keyword>
<dbReference type="Pfam" id="PF12236">
    <property type="entry name" value="Head-tail_con"/>
    <property type="match status" value="1"/>
</dbReference>
<evidence type="ECO:0000256" key="4">
    <source>
        <dbReference type="ARBA" id="ARBA00022595"/>
    </source>
</evidence>
<dbReference type="GO" id="GO:0099002">
    <property type="term" value="P:symbiont genome ejection through host cell envelope, short tail mechanism"/>
    <property type="evidence" value="ECO:0007669"/>
    <property type="project" value="UniProtKB-KW"/>
</dbReference>
<keyword evidence="7" id="KW-0231">Viral genome packaging</keyword>
<evidence type="ECO:0000256" key="3">
    <source>
        <dbReference type="ARBA" id="ARBA00022470"/>
    </source>
</evidence>
<evidence type="ECO:0000256" key="7">
    <source>
        <dbReference type="ARBA" id="ARBA00023219"/>
    </source>
</evidence>
<dbReference type="InterPro" id="IPR020991">
    <property type="entry name" value="Connector_podovirus"/>
</dbReference>
<proteinExistence type="predicted"/>
<keyword evidence="5" id="KW-1188">Viral release from host cell</keyword>